<evidence type="ECO:0000313" key="3">
    <source>
        <dbReference type="Proteomes" id="UP001199816"/>
    </source>
</evidence>
<evidence type="ECO:0000313" key="2">
    <source>
        <dbReference type="EMBL" id="MCD2422776.1"/>
    </source>
</evidence>
<dbReference type="SUPFAM" id="SSF82171">
    <property type="entry name" value="DPP6 N-terminal domain-like"/>
    <property type="match status" value="1"/>
</dbReference>
<dbReference type="EMBL" id="JAJNEC010000005">
    <property type="protein sequence ID" value="MCD2422776.1"/>
    <property type="molecule type" value="Genomic_DNA"/>
</dbReference>
<feature type="signal peptide" evidence="1">
    <location>
        <begin position="1"/>
        <end position="19"/>
    </location>
</feature>
<accession>A0ABS8PP43</accession>
<protein>
    <recommendedName>
        <fullName evidence="4">Bacterial surface antigen (D15) domain-containing protein</fullName>
    </recommendedName>
</protein>
<keyword evidence="1" id="KW-0732">Signal</keyword>
<evidence type="ECO:0008006" key="4">
    <source>
        <dbReference type="Google" id="ProtNLM"/>
    </source>
</evidence>
<dbReference type="Gene3D" id="2.120.10.30">
    <property type="entry name" value="TolB, C-terminal domain"/>
    <property type="match status" value="1"/>
</dbReference>
<keyword evidence="3" id="KW-1185">Reference proteome</keyword>
<feature type="chain" id="PRO_5046505103" description="Bacterial surface antigen (D15) domain-containing protein" evidence="1">
    <location>
        <begin position="20"/>
        <end position="936"/>
    </location>
</feature>
<dbReference type="InterPro" id="IPR011042">
    <property type="entry name" value="6-blade_b-propeller_TolB-like"/>
</dbReference>
<sequence length="936" mass="105829">MRKLLCVIVLFWMAGVAGAQQFGGNPPSVKWRQVNTDTVRVIYPGGLDATANRIAAIVHQLAATNAHPLGKRIKKIDIVLQTQPVTSNGYVSLGPFRSEFYLTPPPDNFDQGSLHWADQLALHEYRHVAQYNNFNRGLSGVMKTLFGQEGYAVAINAAVPNWFFEGDAVYQETSLSDQGRGRMPAFLKAFPALWTDGKQYSWMKLRNGSFKDYVPNHYDLGYLLTNYGYATYGSDFWGMVTADAAAYRGLFYPMQRAIKRYTGLPYKKFIANAFDLYKDRYGLRTPAPVTDAGVQAVFPVNTNTLTQYYYPHQVAPDSLLYLKLSNKKRPAFYIQDQQGEHLLRYRDISSERQFSYVNGRIVYAAVETDPRWTWKTYSVLRVLDIASGKQKKITGKTRYFSPDISPDGRRIVANKVDLKGRSSLVVLNAADGSLLQEFSDPEIDYFANPKIKDAETVVAAIRQKDGRVYIGLVDIAGKRVKPVTPPSFKTVGQISLLENMVYFTGASGLTDAVFSVDLSTLVLRKLENGKGNRYFVNAGFEKLNWSVFTADGYQLRRLDAKKALWTPVSSEAFAAGTTGIVSDSLPPGEGPLEQQMDMPASKKYARLTRPFNFHSWRPNYEDPEFSFTLYGNNTLNTTQTQVYYVYNENDRTHSVGGNTTYGGLFPYIGLGTQYTFNRKQQVQKKLREWDQWDNYVSLTVPLSWNHGRQFRFLTIGTNAGYRWDLARGANRSAFPTSSFGYMAHSLTLGTQVQRAVQDIFPRLGFTINTQYRYAINKWNSQQFFTRATAYLPGIVPSQSLVLSAAYQQASLKYRIFSSRINFARGFNGVDSARMATLGAAYHAPLWYPDWGFGNICYLQRVRGAAFYDYTAVGGTRAGFQQRLQSAGAEFFVDTQWWNQHPLSFGFRAGRLLTKDLVKPAQSWFYEFILPVSIIPK</sequence>
<gene>
    <name evidence="2" type="ORF">LQ567_08390</name>
</gene>
<proteinExistence type="predicted"/>
<dbReference type="RefSeq" id="WP_231004053.1">
    <property type="nucleotide sequence ID" value="NZ_JAJNEC010000005.1"/>
</dbReference>
<reference evidence="2 3" key="1">
    <citation type="submission" date="2021-11" db="EMBL/GenBank/DDBJ databases">
        <title>Genomic of Niabella pedocola.</title>
        <authorList>
            <person name="Wu T."/>
        </authorList>
    </citation>
    <scope>NUCLEOTIDE SEQUENCE [LARGE SCALE GENOMIC DNA]</scope>
    <source>
        <strain evidence="2 3">JCM 31011</strain>
    </source>
</reference>
<comment type="caution">
    <text evidence="2">The sequence shown here is derived from an EMBL/GenBank/DDBJ whole genome shotgun (WGS) entry which is preliminary data.</text>
</comment>
<organism evidence="2 3">
    <name type="scientific">Niabella pedocola</name>
    <dbReference type="NCBI Taxonomy" id="1752077"/>
    <lineage>
        <taxon>Bacteria</taxon>
        <taxon>Pseudomonadati</taxon>
        <taxon>Bacteroidota</taxon>
        <taxon>Chitinophagia</taxon>
        <taxon>Chitinophagales</taxon>
        <taxon>Chitinophagaceae</taxon>
        <taxon>Niabella</taxon>
    </lineage>
</organism>
<dbReference type="Proteomes" id="UP001199816">
    <property type="component" value="Unassembled WGS sequence"/>
</dbReference>
<name>A0ABS8PP43_9BACT</name>
<evidence type="ECO:0000256" key="1">
    <source>
        <dbReference type="SAM" id="SignalP"/>
    </source>
</evidence>